<name>A0A6L8M3S7_9VIBR</name>
<keyword evidence="10" id="KW-1185">Reference proteome</keyword>
<dbReference type="PANTHER" id="PTHR30269:SF37">
    <property type="entry name" value="MEMBRANE TRANSPORTER PROTEIN"/>
    <property type="match status" value="1"/>
</dbReference>
<evidence type="ECO:0000256" key="8">
    <source>
        <dbReference type="RuleBase" id="RU363041"/>
    </source>
</evidence>
<reference evidence="9 10" key="1">
    <citation type="submission" date="2020-01" db="EMBL/GenBank/DDBJ databases">
        <title>Draft Genome Sequence of Vibrio sp. strain OCN044, Isolated from a Healthy Coral at Palmyra Atoll.</title>
        <authorList>
            <person name="Videau P."/>
            <person name="Loughran R."/>
            <person name="Esquivel A."/>
            <person name="Deadmond M."/>
            <person name="Paddock B.E."/>
            <person name="Saw J.H."/>
            <person name="Ushijima B."/>
        </authorList>
    </citation>
    <scope>NUCLEOTIDE SEQUENCE [LARGE SCALE GENOMIC DNA]</scope>
    <source>
        <strain evidence="9 10">OCN044</strain>
    </source>
</reference>
<evidence type="ECO:0000256" key="2">
    <source>
        <dbReference type="ARBA" id="ARBA00009142"/>
    </source>
</evidence>
<feature type="transmembrane region" description="Helical" evidence="8">
    <location>
        <begin position="57"/>
        <end position="80"/>
    </location>
</feature>
<evidence type="ECO:0000256" key="3">
    <source>
        <dbReference type="ARBA" id="ARBA00022448"/>
    </source>
</evidence>
<evidence type="ECO:0000313" key="9">
    <source>
        <dbReference type="EMBL" id="MYM60609.1"/>
    </source>
</evidence>
<comment type="similarity">
    <text evidence="2 8">Belongs to the 4-toluene sulfonate uptake permease (TSUP) (TC 2.A.102) family.</text>
</comment>
<evidence type="ECO:0000256" key="4">
    <source>
        <dbReference type="ARBA" id="ARBA00022475"/>
    </source>
</evidence>
<dbReference type="PANTHER" id="PTHR30269">
    <property type="entry name" value="TRANSMEMBRANE PROTEIN YFCA"/>
    <property type="match status" value="1"/>
</dbReference>
<gene>
    <name evidence="9" type="ORF">GTG28_15360</name>
</gene>
<proteinExistence type="inferred from homology"/>
<feature type="transmembrane region" description="Helical" evidence="8">
    <location>
        <begin position="222"/>
        <end position="242"/>
    </location>
</feature>
<evidence type="ECO:0000256" key="5">
    <source>
        <dbReference type="ARBA" id="ARBA00022692"/>
    </source>
</evidence>
<evidence type="ECO:0000256" key="1">
    <source>
        <dbReference type="ARBA" id="ARBA00004651"/>
    </source>
</evidence>
<organism evidence="9 10">
    <name type="scientific">Vibrio tetraodonis subsp. pristinus</name>
    <dbReference type="NCBI Taxonomy" id="2695891"/>
    <lineage>
        <taxon>Bacteria</taxon>
        <taxon>Pseudomonadati</taxon>
        <taxon>Pseudomonadota</taxon>
        <taxon>Gammaproteobacteria</taxon>
        <taxon>Vibrionales</taxon>
        <taxon>Vibrionaceae</taxon>
        <taxon>Vibrio</taxon>
    </lineage>
</organism>
<keyword evidence="6 8" id="KW-1133">Transmembrane helix</keyword>
<feature type="transmembrane region" description="Helical" evidence="8">
    <location>
        <begin position="155"/>
        <end position="177"/>
    </location>
</feature>
<comment type="caution">
    <text evidence="9">The sequence shown here is derived from an EMBL/GenBank/DDBJ whole genome shotgun (WGS) entry which is preliminary data.</text>
</comment>
<evidence type="ECO:0000256" key="6">
    <source>
        <dbReference type="ARBA" id="ARBA00022989"/>
    </source>
</evidence>
<evidence type="ECO:0000313" key="10">
    <source>
        <dbReference type="Proteomes" id="UP000478571"/>
    </source>
</evidence>
<sequence length="275" mass="30149">MALRTMVYVTYINGSIYDWVVKQAMDVISLSTTTLALSTLVVVLASVLSSLTGSAGGILMFTGMSIFIPVRPLIAIHASIQIVGNGIRAWLLRREVSVKMCIPFCFGALIGAALTTRLLVELVSDLFALYLLLLLIAYTLFRPKKLPMLKIKDKSFFWVGLAAGSLGIIAGAVDPLLTAFFMRDDLSKESIVANKSIMQLFVHLTKIPAFLYLGFSFSNNAGLIIIFAVAAFLATKLGVFLLTKVNTALFLRLMWWALFISGGQLTYQIITLHLQ</sequence>
<dbReference type="InterPro" id="IPR052017">
    <property type="entry name" value="TSUP"/>
</dbReference>
<keyword evidence="5 8" id="KW-0812">Transmembrane</keyword>
<feature type="transmembrane region" description="Helical" evidence="8">
    <location>
        <begin position="254"/>
        <end position="274"/>
    </location>
</feature>
<protein>
    <recommendedName>
        <fullName evidence="8">Probable membrane transporter protein</fullName>
    </recommendedName>
</protein>
<feature type="transmembrane region" description="Helical" evidence="8">
    <location>
        <begin position="126"/>
        <end position="143"/>
    </location>
</feature>
<accession>A0A6L8M3S7</accession>
<dbReference type="GO" id="GO:0005886">
    <property type="term" value="C:plasma membrane"/>
    <property type="evidence" value="ECO:0007669"/>
    <property type="project" value="UniProtKB-SubCell"/>
</dbReference>
<dbReference type="EMBL" id="WWEU01000005">
    <property type="protein sequence ID" value="MYM60609.1"/>
    <property type="molecule type" value="Genomic_DNA"/>
</dbReference>
<feature type="transmembrane region" description="Helical" evidence="8">
    <location>
        <begin position="101"/>
        <end position="120"/>
    </location>
</feature>
<dbReference type="Proteomes" id="UP000478571">
    <property type="component" value="Unassembled WGS sequence"/>
</dbReference>
<keyword evidence="4 8" id="KW-1003">Cell membrane</keyword>
<comment type="subcellular location">
    <subcellularLocation>
        <location evidence="1 8">Cell membrane</location>
        <topology evidence="1 8">Multi-pass membrane protein</topology>
    </subcellularLocation>
</comment>
<keyword evidence="3" id="KW-0813">Transport</keyword>
<dbReference type="Pfam" id="PF01925">
    <property type="entry name" value="TauE"/>
    <property type="match status" value="1"/>
</dbReference>
<feature type="transmembrane region" description="Helical" evidence="8">
    <location>
        <begin position="27"/>
        <end position="51"/>
    </location>
</feature>
<keyword evidence="7 8" id="KW-0472">Membrane</keyword>
<evidence type="ECO:0000256" key="7">
    <source>
        <dbReference type="ARBA" id="ARBA00023136"/>
    </source>
</evidence>
<dbReference type="InterPro" id="IPR002781">
    <property type="entry name" value="TM_pro_TauE-like"/>
</dbReference>
<dbReference type="AlphaFoldDB" id="A0A6L8M3S7"/>